<dbReference type="AlphaFoldDB" id="A0A139SUD2"/>
<dbReference type="InterPro" id="IPR017853">
    <property type="entry name" value="GH"/>
</dbReference>
<gene>
    <name evidence="2" type="ORF">AXK11_01080</name>
</gene>
<organism evidence="2 3">
    <name type="scientific">Cephaloticoccus primus</name>
    <dbReference type="NCBI Taxonomy" id="1548207"/>
    <lineage>
        <taxon>Bacteria</taxon>
        <taxon>Pseudomonadati</taxon>
        <taxon>Verrucomicrobiota</taxon>
        <taxon>Opitutia</taxon>
        <taxon>Opitutales</taxon>
        <taxon>Opitutaceae</taxon>
        <taxon>Cephaloticoccus</taxon>
    </lineage>
</organism>
<evidence type="ECO:0000313" key="3">
    <source>
        <dbReference type="Proteomes" id="UP000070058"/>
    </source>
</evidence>
<dbReference type="STRING" id="1548207.AXK11_01080"/>
<dbReference type="Pfam" id="PF14871">
    <property type="entry name" value="GHL6"/>
    <property type="match status" value="1"/>
</dbReference>
<dbReference type="Gene3D" id="3.40.50.880">
    <property type="match status" value="1"/>
</dbReference>
<dbReference type="Gene3D" id="3.20.20.80">
    <property type="entry name" value="Glycosidases"/>
    <property type="match status" value="1"/>
</dbReference>
<dbReference type="Proteomes" id="UP000070058">
    <property type="component" value="Unassembled WGS sequence"/>
</dbReference>
<feature type="compositionally biased region" description="Gly residues" evidence="1">
    <location>
        <begin position="671"/>
        <end position="684"/>
    </location>
</feature>
<dbReference type="EMBL" id="LSZQ01000003">
    <property type="protein sequence ID" value="KXU38218.1"/>
    <property type="molecule type" value="Genomic_DNA"/>
</dbReference>
<dbReference type="CDD" id="cd03143">
    <property type="entry name" value="A4_beta-galactosidase_middle_domain"/>
    <property type="match status" value="1"/>
</dbReference>
<keyword evidence="3" id="KW-1185">Reference proteome</keyword>
<dbReference type="InterPro" id="IPR029062">
    <property type="entry name" value="Class_I_gatase-like"/>
</dbReference>
<evidence type="ECO:0000256" key="1">
    <source>
        <dbReference type="SAM" id="MobiDB-lite"/>
    </source>
</evidence>
<evidence type="ECO:0000313" key="2">
    <source>
        <dbReference type="EMBL" id="KXU38218.1"/>
    </source>
</evidence>
<accession>A0A139SUD2</accession>
<dbReference type="InterPro" id="IPR028212">
    <property type="entry name" value="GHL6"/>
</dbReference>
<protein>
    <submittedName>
        <fullName evidence="2">Alpha-amylase</fullName>
    </submittedName>
</protein>
<dbReference type="OrthoDB" id="9780891at2"/>
<comment type="caution">
    <text evidence="2">The sequence shown here is derived from an EMBL/GenBank/DDBJ whole genome shotgun (WGS) entry which is preliminary data.</text>
</comment>
<proteinExistence type="predicted"/>
<sequence length="707" mass="77668">MKPLRFRQVHLDFHTSGAIPGIGASFDKLRFQEALKRGRVNSITLFSKCHHGYSYHPTRVGARHPHLQTDLLARQIEACREIDVRCPIYLSAGLDEYAAHQHPEWIVKRRDGTTAVPFKSSWRMLRFNSPYLDYLCAQIEEVVQRWPDNDGIFLDIISAQLDYSDDALEEMRAAGLNSEDEADARQYAESVLYRYFERTTAAAKSVRADTPVLHNSGDVSLGNHRAQDFNTHFELESLPTGGWGYDHFPLLARHVITRPKDFLGMTGKFHNTWGEFGGFKRANALRYECAAMLAYGAKCSIGDQLHPSGEMNPDTYALIGEAYAEVEAKEPWCGAVRPVAKIAIVSSRQNQARWSADHTSGLAADEGAGRMLLELHQPFVVLDEHASWDGYEVVVLPEGFVMSAAKREQAQAFLARGGRILAAGSALLNEARDAFALPPVAGVSLRGRSPYDPDYLLATALTPRVPVKSPIVIHGGAYEVELGEQASAPAAGAVSAVAILAARRVPYFNRTWERFCSHQHTPDAPAQAAQPLSPAAVASEQIAYFAHDLFTAYRRQGQPLYRDFFEAALRHLFGGTLPVETAALPTSGRVNVLEQAAERRYVAHLLYAPTNVRGTFNGKPIEIIEDLVPLRGVELTLRLPRLPKTVRLVPSRTSLEFAAQAAKTPAAGNSGRAGGGEAGTGDGAGGECTVRFTVPEFTAHQMVELAY</sequence>
<feature type="region of interest" description="Disordered" evidence="1">
    <location>
        <begin position="660"/>
        <end position="684"/>
    </location>
</feature>
<dbReference type="SUPFAM" id="SSF51445">
    <property type="entry name" value="(Trans)glycosidases"/>
    <property type="match status" value="1"/>
</dbReference>
<name>A0A139SUD2_9BACT</name>
<reference evidence="3" key="1">
    <citation type="submission" date="2016-02" db="EMBL/GenBank/DDBJ databases">
        <authorList>
            <person name="Sanders J.G."/>
            <person name="Lin J.Y."/>
            <person name="Wertz J.T."/>
            <person name="Russell J.A."/>
            <person name="Moreau C.S."/>
            <person name="Powell S."/>
        </authorList>
    </citation>
    <scope>NUCLEOTIDE SEQUENCE [LARGE SCALE GENOMIC DNA]</scope>
    <source>
        <strain evidence="3">CAG34</strain>
    </source>
</reference>
<dbReference type="RefSeq" id="WP_068628187.1">
    <property type="nucleotide sequence ID" value="NZ_LSZQ01000003.1"/>
</dbReference>